<evidence type="ECO:0000256" key="1">
    <source>
        <dbReference type="ARBA" id="ARBA00022801"/>
    </source>
</evidence>
<reference evidence="3" key="1">
    <citation type="journal article" date="2014" name="Int. J. Syst. Evol. Microbiol.">
        <title>Complete genome sequence of Corynebacterium casei LMG S-19264T (=DSM 44701T), isolated from a smear-ripened cheese.</title>
        <authorList>
            <consortium name="US DOE Joint Genome Institute (JGI-PGF)"/>
            <person name="Walter F."/>
            <person name="Albersmeier A."/>
            <person name="Kalinowski J."/>
            <person name="Ruckert C."/>
        </authorList>
    </citation>
    <scope>NUCLEOTIDE SEQUENCE</scope>
    <source>
        <strain evidence="3">KCTC 12368</strain>
    </source>
</reference>
<name>A0A918UUY6_9BACT</name>
<protein>
    <recommendedName>
        <fullName evidence="5">Glycosyl Hydrolase Family 88</fullName>
    </recommendedName>
</protein>
<keyword evidence="2" id="KW-0472">Membrane</keyword>
<evidence type="ECO:0008006" key="5">
    <source>
        <dbReference type="Google" id="ProtNLM"/>
    </source>
</evidence>
<dbReference type="GO" id="GO:0016787">
    <property type="term" value="F:hydrolase activity"/>
    <property type="evidence" value="ECO:0007669"/>
    <property type="project" value="UniProtKB-KW"/>
</dbReference>
<dbReference type="InterPro" id="IPR012341">
    <property type="entry name" value="6hp_glycosidase-like_sf"/>
</dbReference>
<comment type="caution">
    <text evidence="3">The sequence shown here is derived from an EMBL/GenBank/DDBJ whole genome shotgun (WGS) entry which is preliminary data.</text>
</comment>
<dbReference type="AlphaFoldDB" id="A0A918UUY6"/>
<keyword evidence="2" id="KW-0812">Transmembrane</keyword>
<evidence type="ECO:0000256" key="2">
    <source>
        <dbReference type="SAM" id="Phobius"/>
    </source>
</evidence>
<dbReference type="RefSeq" id="WP_018475531.1">
    <property type="nucleotide sequence ID" value="NZ_BMWX01000006.1"/>
</dbReference>
<dbReference type="InterPro" id="IPR008928">
    <property type="entry name" value="6-hairpin_glycosidase_sf"/>
</dbReference>
<dbReference type="Pfam" id="PF07470">
    <property type="entry name" value="Glyco_hydro_88"/>
    <property type="match status" value="1"/>
</dbReference>
<accession>A0A918UUY6</accession>
<gene>
    <name evidence="3" type="ORF">GCM10007049_31510</name>
</gene>
<reference evidence="3" key="2">
    <citation type="submission" date="2020-09" db="EMBL/GenBank/DDBJ databases">
        <authorList>
            <person name="Sun Q."/>
            <person name="Kim S."/>
        </authorList>
    </citation>
    <scope>NUCLEOTIDE SEQUENCE</scope>
    <source>
        <strain evidence="3">KCTC 12368</strain>
    </source>
</reference>
<dbReference type="SUPFAM" id="SSF48208">
    <property type="entry name" value="Six-hairpin glycosidases"/>
    <property type="match status" value="1"/>
</dbReference>
<feature type="transmembrane region" description="Helical" evidence="2">
    <location>
        <begin position="12"/>
        <end position="32"/>
    </location>
</feature>
<dbReference type="InterPro" id="IPR010905">
    <property type="entry name" value="Glyco_hydro_88"/>
</dbReference>
<dbReference type="EMBL" id="BMWX01000006">
    <property type="protein sequence ID" value="GGZ35929.1"/>
    <property type="molecule type" value="Genomic_DNA"/>
</dbReference>
<keyword evidence="2" id="KW-1133">Transmembrane helix</keyword>
<dbReference type="GO" id="GO:0005975">
    <property type="term" value="P:carbohydrate metabolic process"/>
    <property type="evidence" value="ECO:0007669"/>
    <property type="project" value="InterPro"/>
</dbReference>
<proteinExistence type="predicted"/>
<evidence type="ECO:0000313" key="3">
    <source>
        <dbReference type="EMBL" id="GGZ35929.1"/>
    </source>
</evidence>
<dbReference type="InterPro" id="IPR052043">
    <property type="entry name" value="PolySaccharide_Degr_Enz"/>
</dbReference>
<sequence length="399" mass="46402">MKLLSKKAAGYILLASITFNLIFIAIDIYPSISREAWEYYESKQKGKISDPVILQESILQKSMEMARGRTTLMPMHDQSFFLKEIKTKLKSLKSTKSTPYFYPKAFLFTGLTDYAISHQDSSLMKEIKKEFNFYIKEDGRPSFEVNIVDQIPFGMAAINFYRFYGEEKYKKMADYMFLKILEWRSEETGLIYYRTDHINKFYYVDTLGMICPFLSRYYYYFDVSTAKVIARNQLDYFINHGIDQDSQLPFHAINIKQGLKVGPTNWGRGIGWYYLAMSEYTKYTRDLFLNETIFELNITLEGLKNDTNTWTQFPGSSEHFDASATVMFLYCILSLQPNHDLQDQVISILAPEMLNGNLLSTSGDTHSINKYSTTFGNSELSHGIFLMTLGLEKNLKTYY</sequence>
<organism evidence="3 4">
    <name type="scientific">Echinicola pacifica</name>
    <dbReference type="NCBI Taxonomy" id="346377"/>
    <lineage>
        <taxon>Bacteria</taxon>
        <taxon>Pseudomonadati</taxon>
        <taxon>Bacteroidota</taxon>
        <taxon>Cytophagia</taxon>
        <taxon>Cytophagales</taxon>
        <taxon>Cyclobacteriaceae</taxon>
        <taxon>Echinicola</taxon>
    </lineage>
</organism>
<keyword evidence="1" id="KW-0378">Hydrolase</keyword>
<dbReference type="PANTHER" id="PTHR33886">
    <property type="entry name" value="UNSATURATED RHAMNOGALACTURONAN HYDROLASE (EUROFUNG)"/>
    <property type="match status" value="1"/>
</dbReference>
<dbReference type="Gene3D" id="1.50.10.10">
    <property type="match status" value="1"/>
</dbReference>
<keyword evidence="4" id="KW-1185">Reference proteome</keyword>
<dbReference type="PANTHER" id="PTHR33886:SF11">
    <property type="entry name" value="WALL GLYCOSYL HYDROLASE YTER, PUTATIVE (AFU_ORTHOLOGUE AFUA_2G14630)-RELATED"/>
    <property type="match status" value="1"/>
</dbReference>
<dbReference type="Proteomes" id="UP000619457">
    <property type="component" value="Unassembled WGS sequence"/>
</dbReference>
<evidence type="ECO:0000313" key="4">
    <source>
        <dbReference type="Proteomes" id="UP000619457"/>
    </source>
</evidence>